<keyword evidence="5" id="KW-1015">Disulfide bond</keyword>
<dbReference type="Proteomes" id="UP000708208">
    <property type="component" value="Unassembled WGS sequence"/>
</dbReference>
<dbReference type="PANTHER" id="PTHR11567">
    <property type="entry name" value="ACID PHOSPHATASE-RELATED"/>
    <property type="match status" value="1"/>
</dbReference>
<evidence type="ECO:0000256" key="1">
    <source>
        <dbReference type="ARBA" id="ARBA00000032"/>
    </source>
</evidence>
<accession>A0A8J2NU04</accession>
<dbReference type="InterPro" id="IPR000560">
    <property type="entry name" value="His_Pase_clade-2"/>
</dbReference>
<evidence type="ECO:0000313" key="8">
    <source>
        <dbReference type="EMBL" id="CAG7726108.1"/>
    </source>
</evidence>
<keyword evidence="4" id="KW-0378">Hydrolase</keyword>
<dbReference type="CDD" id="cd07061">
    <property type="entry name" value="HP_HAP_like"/>
    <property type="match status" value="1"/>
</dbReference>
<feature type="chain" id="PRO_5035175425" description="acid phosphatase" evidence="7">
    <location>
        <begin position="21"/>
        <end position="400"/>
    </location>
</feature>
<evidence type="ECO:0000256" key="5">
    <source>
        <dbReference type="ARBA" id="ARBA00023157"/>
    </source>
</evidence>
<evidence type="ECO:0000256" key="3">
    <source>
        <dbReference type="ARBA" id="ARBA00022729"/>
    </source>
</evidence>
<keyword evidence="6" id="KW-0325">Glycoprotein</keyword>
<dbReference type="EC" id="3.1.3.2" evidence="2"/>
<feature type="signal peptide" evidence="7">
    <location>
        <begin position="1"/>
        <end position="20"/>
    </location>
</feature>
<reference evidence="8" key="1">
    <citation type="submission" date="2021-06" db="EMBL/GenBank/DDBJ databases">
        <authorList>
            <person name="Hodson N. C."/>
            <person name="Mongue J. A."/>
            <person name="Jaron S. K."/>
        </authorList>
    </citation>
    <scope>NUCLEOTIDE SEQUENCE</scope>
</reference>
<dbReference type="PROSITE" id="PS00616">
    <property type="entry name" value="HIS_ACID_PHOSPHAT_1"/>
    <property type="match status" value="1"/>
</dbReference>
<keyword evidence="9" id="KW-1185">Reference proteome</keyword>
<dbReference type="EMBL" id="CAJVCH010130906">
    <property type="protein sequence ID" value="CAG7726108.1"/>
    <property type="molecule type" value="Genomic_DNA"/>
</dbReference>
<dbReference type="GO" id="GO:0003993">
    <property type="term" value="F:acid phosphatase activity"/>
    <property type="evidence" value="ECO:0007669"/>
    <property type="project" value="UniProtKB-EC"/>
</dbReference>
<comment type="catalytic activity">
    <reaction evidence="1">
        <text>a phosphate monoester + H2O = an alcohol + phosphate</text>
        <dbReference type="Rhea" id="RHEA:15017"/>
        <dbReference type="ChEBI" id="CHEBI:15377"/>
        <dbReference type="ChEBI" id="CHEBI:30879"/>
        <dbReference type="ChEBI" id="CHEBI:43474"/>
        <dbReference type="ChEBI" id="CHEBI:67140"/>
        <dbReference type="EC" id="3.1.3.2"/>
    </reaction>
</comment>
<evidence type="ECO:0000256" key="6">
    <source>
        <dbReference type="ARBA" id="ARBA00023180"/>
    </source>
</evidence>
<dbReference type="InterPro" id="IPR033379">
    <property type="entry name" value="Acid_Pase_AS"/>
</dbReference>
<keyword evidence="3 7" id="KW-0732">Signal</keyword>
<organism evidence="8 9">
    <name type="scientific">Allacma fusca</name>
    <dbReference type="NCBI Taxonomy" id="39272"/>
    <lineage>
        <taxon>Eukaryota</taxon>
        <taxon>Metazoa</taxon>
        <taxon>Ecdysozoa</taxon>
        <taxon>Arthropoda</taxon>
        <taxon>Hexapoda</taxon>
        <taxon>Collembola</taxon>
        <taxon>Symphypleona</taxon>
        <taxon>Sminthuridae</taxon>
        <taxon>Allacma</taxon>
    </lineage>
</organism>
<comment type="caution">
    <text evidence="8">The sequence shown here is derived from an EMBL/GenBank/DDBJ whole genome shotgun (WGS) entry which is preliminary data.</text>
</comment>
<sequence>MNSVHACMCNLLILQQGVLAGADGVQINLDTLEQVQIIFRHGLRSPEKPYPGDPYNEDKFWPQGWGMLTNEGKRQQYELGKYIRERYGGFIHDGYMPTEFNALSSDSDRAIMSLLANLAGLFPPQPKDKWSEDFHTWQPIPFRTIPKPVDRIIRGSAPCSRFDGLWSDLLETEEFREANGKFKELYEYINNHTGQSYSYPVDLTTFYEALIIQEAHGFNLPDWTKKIYPSEMSTNLLNFAFSLVVRTEEMKRLRGGPLLKELLSNMDLKVRKDFLAKKMILYSGHDITLVRIMDTMNLFNPPHLPDFNSVLFIELHKSNSGHYIETYYRNGLANLTKLTVEGCPDICYLQDFKNLLQSRILSDSESGEECSVEVHEAQNFAVKAVSFWGNIYTYALRWLI</sequence>
<dbReference type="Pfam" id="PF00328">
    <property type="entry name" value="His_Phos_2"/>
    <property type="match status" value="1"/>
</dbReference>
<evidence type="ECO:0000256" key="7">
    <source>
        <dbReference type="SAM" id="SignalP"/>
    </source>
</evidence>
<dbReference type="OrthoDB" id="258392at2759"/>
<dbReference type="AlphaFoldDB" id="A0A8J2NU04"/>
<protein>
    <recommendedName>
        <fullName evidence="2">acid phosphatase</fullName>
        <ecNumber evidence="2">3.1.3.2</ecNumber>
    </recommendedName>
</protein>
<name>A0A8J2NU04_9HEXA</name>
<evidence type="ECO:0000256" key="4">
    <source>
        <dbReference type="ARBA" id="ARBA00022801"/>
    </source>
</evidence>
<gene>
    <name evidence="8" type="ORF">AFUS01_LOCUS15037</name>
</gene>
<dbReference type="InterPro" id="IPR050645">
    <property type="entry name" value="Histidine_acid_phosphatase"/>
</dbReference>
<proteinExistence type="predicted"/>
<dbReference type="PANTHER" id="PTHR11567:SF211">
    <property type="entry name" value="PROSTATIC ACID PHOSPHATASE"/>
    <property type="match status" value="1"/>
</dbReference>
<evidence type="ECO:0000256" key="2">
    <source>
        <dbReference type="ARBA" id="ARBA00012646"/>
    </source>
</evidence>
<evidence type="ECO:0000313" key="9">
    <source>
        <dbReference type="Proteomes" id="UP000708208"/>
    </source>
</evidence>